<evidence type="ECO:0000256" key="5">
    <source>
        <dbReference type="ARBA" id="ARBA00022741"/>
    </source>
</evidence>
<dbReference type="InterPro" id="IPR015803">
    <property type="entry name" value="Cys-tRNA-ligase"/>
</dbReference>
<keyword evidence="8" id="KW-0648">Protein biosynthesis</keyword>
<dbReference type="InterPro" id="IPR032678">
    <property type="entry name" value="tRNA-synt_1_cat_dom"/>
</dbReference>
<keyword evidence="7" id="KW-0067">ATP-binding</keyword>
<accession>A0A1E3PRL7</accession>
<evidence type="ECO:0000256" key="8">
    <source>
        <dbReference type="ARBA" id="ARBA00022917"/>
    </source>
</evidence>
<dbReference type="AlphaFoldDB" id="A0A1E3PRL7"/>
<dbReference type="HAMAP" id="MF_00041">
    <property type="entry name" value="Cys_tRNA_synth"/>
    <property type="match status" value="1"/>
</dbReference>
<dbReference type="GO" id="GO:0004817">
    <property type="term" value="F:cysteine-tRNA ligase activity"/>
    <property type="evidence" value="ECO:0007669"/>
    <property type="project" value="UniProtKB-EC"/>
</dbReference>
<dbReference type="InterPro" id="IPR014729">
    <property type="entry name" value="Rossmann-like_a/b/a_fold"/>
</dbReference>
<dbReference type="GO" id="GO:0005737">
    <property type="term" value="C:cytoplasm"/>
    <property type="evidence" value="ECO:0007669"/>
    <property type="project" value="TreeGrafter"/>
</dbReference>
<dbReference type="OrthoDB" id="438179at2759"/>
<feature type="region of interest" description="Disordered" evidence="11">
    <location>
        <begin position="666"/>
        <end position="759"/>
    </location>
</feature>
<dbReference type="STRING" id="857566.A0A1E3PRL7"/>
<dbReference type="PANTHER" id="PTHR10890:SF3">
    <property type="entry name" value="CYSTEINE--TRNA LIGASE, CYTOPLASMIC"/>
    <property type="match status" value="1"/>
</dbReference>
<keyword evidence="6" id="KW-0862">Zinc</keyword>
<evidence type="ECO:0000313" key="14">
    <source>
        <dbReference type="Proteomes" id="UP000095009"/>
    </source>
</evidence>
<protein>
    <recommendedName>
        <fullName evidence="2">cysteine--tRNA ligase</fullName>
        <ecNumber evidence="2">6.1.1.16</ecNumber>
    </recommendedName>
    <alternativeName>
        <fullName evidence="10">Cysteinyl-tRNA synthetase</fullName>
    </alternativeName>
</protein>
<feature type="compositionally biased region" description="Basic and acidic residues" evidence="11">
    <location>
        <begin position="687"/>
        <end position="701"/>
    </location>
</feature>
<dbReference type="GO" id="GO:0046872">
    <property type="term" value="F:metal ion binding"/>
    <property type="evidence" value="ECO:0007669"/>
    <property type="project" value="UniProtKB-KW"/>
</dbReference>
<dbReference type="InterPro" id="IPR009080">
    <property type="entry name" value="tRNAsynth_Ia_anticodon-bd"/>
</dbReference>
<dbReference type="Pfam" id="PF01406">
    <property type="entry name" value="tRNA-synt_1e"/>
    <property type="match status" value="1"/>
</dbReference>
<dbReference type="PANTHER" id="PTHR10890">
    <property type="entry name" value="CYSTEINYL-TRNA SYNTHETASE"/>
    <property type="match status" value="1"/>
</dbReference>
<evidence type="ECO:0000259" key="12">
    <source>
        <dbReference type="Pfam" id="PF01406"/>
    </source>
</evidence>
<keyword evidence="9 13" id="KW-0030">Aminoacyl-tRNA synthetase</keyword>
<reference evidence="13 14" key="1">
    <citation type="journal article" date="2016" name="Proc. Natl. Acad. Sci. U.S.A.">
        <title>Comparative genomics of biotechnologically important yeasts.</title>
        <authorList>
            <person name="Riley R."/>
            <person name="Haridas S."/>
            <person name="Wolfe K.H."/>
            <person name="Lopes M.R."/>
            <person name="Hittinger C.T."/>
            <person name="Goeker M."/>
            <person name="Salamov A.A."/>
            <person name="Wisecaver J.H."/>
            <person name="Long T.M."/>
            <person name="Calvey C.H."/>
            <person name="Aerts A.L."/>
            <person name="Barry K.W."/>
            <person name="Choi C."/>
            <person name="Clum A."/>
            <person name="Coughlan A.Y."/>
            <person name="Deshpande S."/>
            <person name="Douglass A.P."/>
            <person name="Hanson S.J."/>
            <person name="Klenk H.-P."/>
            <person name="LaButti K.M."/>
            <person name="Lapidus A."/>
            <person name="Lindquist E.A."/>
            <person name="Lipzen A.M."/>
            <person name="Meier-Kolthoff J.P."/>
            <person name="Ohm R.A."/>
            <person name="Otillar R.P."/>
            <person name="Pangilinan J.L."/>
            <person name="Peng Y."/>
            <person name="Rokas A."/>
            <person name="Rosa C.A."/>
            <person name="Scheuner C."/>
            <person name="Sibirny A.A."/>
            <person name="Slot J.C."/>
            <person name="Stielow J.B."/>
            <person name="Sun H."/>
            <person name="Kurtzman C.P."/>
            <person name="Blackwell M."/>
            <person name="Grigoriev I.V."/>
            <person name="Jeffries T.W."/>
        </authorList>
    </citation>
    <scope>NUCLEOTIDE SEQUENCE [LARGE SCALE GENOMIC DNA]</scope>
    <source>
        <strain evidence="13 14">DSM 6958</strain>
    </source>
</reference>
<feature type="compositionally biased region" description="Basic and acidic residues" evidence="11">
    <location>
        <begin position="666"/>
        <end position="680"/>
    </location>
</feature>
<feature type="region of interest" description="Disordered" evidence="11">
    <location>
        <begin position="311"/>
        <end position="339"/>
    </location>
</feature>
<evidence type="ECO:0000256" key="3">
    <source>
        <dbReference type="ARBA" id="ARBA00022598"/>
    </source>
</evidence>
<feature type="compositionally biased region" description="Polar residues" evidence="11">
    <location>
        <begin position="1"/>
        <end position="10"/>
    </location>
</feature>
<evidence type="ECO:0000256" key="11">
    <source>
        <dbReference type="SAM" id="MobiDB-lite"/>
    </source>
</evidence>
<evidence type="ECO:0000256" key="2">
    <source>
        <dbReference type="ARBA" id="ARBA00012832"/>
    </source>
</evidence>
<evidence type="ECO:0000256" key="4">
    <source>
        <dbReference type="ARBA" id="ARBA00022723"/>
    </source>
</evidence>
<name>A0A1E3PRL7_9ASCO</name>
<dbReference type="SUPFAM" id="SSF47323">
    <property type="entry name" value="Anticodon-binding domain of a subclass of class I aminoacyl-tRNA synthetases"/>
    <property type="match status" value="1"/>
</dbReference>
<comment type="cofactor">
    <cofactor evidence="1">
        <name>Zn(2+)</name>
        <dbReference type="ChEBI" id="CHEBI:29105"/>
    </cofactor>
</comment>
<feature type="region of interest" description="Disordered" evidence="11">
    <location>
        <begin position="1"/>
        <end position="23"/>
    </location>
</feature>
<dbReference type="GO" id="GO:0006423">
    <property type="term" value="P:cysteinyl-tRNA aminoacylation"/>
    <property type="evidence" value="ECO:0007669"/>
    <property type="project" value="InterPro"/>
</dbReference>
<feature type="compositionally biased region" description="Basic and acidic residues" evidence="11">
    <location>
        <begin position="745"/>
        <end position="759"/>
    </location>
</feature>
<feature type="compositionally biased region" description="Basic and acidic residues" evidence="11">
    <location>
        <begin position="716"/>
        <end position="728"/>
    </location>
</feature>
<dbReference type="InterPro" id="IPR024909">
    <property type="entry name" value="Cys-tRNA/MSH_ligase"/>
</dbReference>
<feature type="domain" description="tRNA synthetases class I catalytic" evidence="12">
    <location>
        <begin position="44"/>
        <end position="464"/>
    </location>
</feature>
<dbReference type="NCBIfam" id="TIGR00435">
    <property type="entry name" value="cysS"/>
    <property type="match status" value="1"/>
</dbReference>
<keyword evidence="14" id="KW-1185">Reference proteome</keyword>
<keyword evidence="3" id="KW-0436">Ligase</keyword>
<proteinExistence type="inferred from homology"/>
<evidence type="ECO:0000256" key="1">
    <source>
        <dbReference type="ARBA" id="ARBA00001947"/>
    </source>
</evidence>
<evidence type="ECO:0000256" key="7">
    <source>
        <dbReference type="ARBA" id="ARBA00022840"/>
    </source>
</evidence>
<dbReference type="Gene3D" id="1.20.120.1910">
    <property type="entry name" value="Cysteine-tRNA ligase, C-terminal anti-codon recognition domain"/>
    <property type="match status" value="1"/>
</dbReference>
<dbReference type="EC" id="6.1.1.16" evidence="2"/>
<dbReference type="GO" id="GO:0005524">
    <property type="term" value="F:ATP binding"/>
    <property type="evidence" value="ECO:0007669"/>
    <property type="project" value="UniProtKB-KW"/>
</dbReference>
<dbReference type="Gene3D" id="3.40.50.620">
    <property type="entry name" value="HUPs"/>
    <property type="match status" value="1"/>
</dbReference>
<dbReference type="PRINTS" id="PR00983">
    <property type="entry name" value="TRNASYNTHCYS"/>
</dbReference>
<sequence length="759" mass="85847">MASVTSTEKVQQPEWLDPKQDVTESRKTPTLKLYNTLTRSKNDFVPISGKKVTWYSCGPTVYDSSHMGHARNYVSIDINRRILEDYFGYDVYFVQNVTDIDDKIIIRARQNFLFEQYKSQQTQITDALIEKISNAWSVYTKSNLPVPEDITLETFNKWSESVDIAEEAVKNPKFPMHLTASKSAFKAIQSKAELSSADILNQAKDILVPILDAESGSSIKDPSIFRDLPAFWENKFDEDMRSLNVLPATVTTRVSEYVPEIITFVQGIIENKYAYQTEDGSVYFDTGNFDGHNCHSYAKLQPWNKGKKDLIDEGEGSLSKPASGKKSNNDFALWKGSKPGEPAWASPWGEGRPGWHIECSVMASEVLGSHIDIHSGGIDLAFPHHDNELAQSEAYHNCPQWVNYFLHTGHLHIEGQKMSKSLKNFITIGEALEKYSARQLRLAFAFQQWNNSLDFKEALIKEVKAFEGSLNKFFAVVRALVAEDNHATVSGKIISKKVTPLEKKLYQQLDDAKVAVHAALCDNLAVPIALQTISELVQKSNIYLTTAGIDSRVTPVSEVAKWISKFFSILGFEVRPDNLGWSEASTDASGSTEEIIMPYLNVLSTFRDSVRFNAIEKVDHSEFLKTCDQIRNIDLLNLGISLDDRANGQPALVKILNESEKNELIQQQKEKEQREQEKTAKKALAAQKEEEERLKKLEKAKIPPSEMFQSSTEYSQWDKDGMPTHDAEGEPISKSMKKKLTKLYDQQKKLHDQYLESPK</sequence>
<dbReference type="CDD" id="cd00672">
    <property type="entry name" value="CysRS_core"/>
    <property type="match status" value="1"/>
</dbReference>
<keyword evidence="4" id="KW-0479">Metal-binding</keyword>
<dbReference type="SUPFAM" id="SSF52374">
    <property type="entry name" value="Nucleotidylyl transferase"/>
    <property type="match status" value="1"/>
</dbReference>
<dbReference type="EMBL" id="KV454406">
    <property type="protein sequence ID" value="ODQ67928.1"/>
    <property type="molecule type" value="Genomic_DNA"/>
</dbReference>
<evidence type="ECO:0000256" key="9">
    <source>
        <dbReference type="ARBA" id="ARBA00023146"/>
    </source>
</evidence>
<gene>
    <name evidence="13" type="ORF">NADFUDRAFT_48587</name>
</gene>
<dbReference type="Proteomes" id="UP000095009">
    <property type="component" value="Unassembled WGS sequence"/>
</dbReference>
<keyword evidence="5" id="KW-0547">Nucleotide-binding</keyword>
<evidence type="ECO:0000313" key="13">
    <source>
        <dbReference type="EMBL" id="ODQ67928.1"/>
    </source>
</evidence>
<organism evidence="13 14">
    <name type="scientific">Nadsonia fulvescens var. elongata DSM 6958</name>
    <dbReference type="NCBI Taxonomy" id="857566"/>
    <lineage>
        <taxon>Eukaryota</taxon>
        <taxon>Fungi</taxon>
        <taxon>Dikarya</taxon>
        <taxon>Ascomycota</taxon>
        <taxon>Saccharomycotina</taxon>
        <taxon>Dipodascomycetes</taxon>
        <taxon>Dipodascales</taxon>
        <taxon>Dipodascales incertae sedis</taxon>
        <taxon>Nadsonia</taxon>
    </lineage>
</organism>
<evidence type="ECO:0000256" key="10">
    <source>
        <dbReference type="ARBA" id="ARBA00031499"/>
    </source>
</evidence>
<evidence type="ECO:0000256" key="6">
    <source>
        <dbReference type="ARBA" id="ARBA00022833"/>
    </source>
</evidence>